<dbReference type="Pfam" id="PF08265">
    <property type="entry name" value="YL1_C"/>
    <property type="match status" value="1"/>
</dbReference>
<keyword evidence="6" id="KW-1185">Reference proteome</keyword>
<evidence type="ECO:0000259" key="3">
    <source>
        <dbReference type="Pfam" id="PF05764"/>
    </source>
</evidence>
<dbReference type="EMBL" id="JAWIZZ010000006">
    <property type="protein sequence ID" value="KAK5782178.1"/>
    <property type="molecule type" value="Genomic_DNA"/>
</dbReference>
<dbReference type="AlphaFoldDB" id="A0AAN7WQ56"/>
<sequence length="766" mass="88223">MSENENEPVEYLITTRKRRTNAGNRLQKLLEQEIKDAQLQIGNFKNSKNFVNEDDDDINLLFQEDEDDQEFQVESDSISDNGSNVSSKKRNSGIVFQDLISDADDNTMTFQSNNESFLNENNVDMMLSSDSDVESSNESDAEAGEKELQKEEKLKKRKKRKVLPTIIKKTAKADKSISLSAQKEEHTRTSKLGSLETIKVESLLATARRTSNRSSTIANKIKVYEKLVKAEEKRKKIQLKLKKRRDENTLKLHKLTQDDRLRIAEETERLNLQSLNRFKEQEIFKKQTRLALQQRKKLKFNNDETVIQYLSTTWQVKPISELEDYKYWNEQLQKREKKKKKRYGRKPKKQLEDENNQKNLQSILSKEKEEENIIETNDPSVGQENDAISGDVKTNIKLQIERSTIMQQETSNSKALDTLLLEKELQTSATALNSSTNMEIEDSTSTLSSNVPIEKDGAITEYNSASQLLSKEGQSFPEITHANIKDEPLVISDSTTKTATSNKDFSEHISIDSIEKRDLKVKEREEKQNKITKNYKNTQEEREITEEVEEKQDGTKEEEFLQYEGPNQQVSKNFITVYKISTQAYNHISEDIPNYDFLPKPSIQTGKNKNQTELGTMKTILLSRLEVENNGQEIATDVAKLSVPSINHNVFPSLTFLDEFPQFGEFDKKIMNQTDVMNIKVKSFKITTEAPMGIYINNIKKHCFINNNDCQYFDPKLGIPYSDLTSYKVIQDIQKPDGNYKWFGFENGGIYLNVNQRPAKGVPEGF</sequence>
<proteinExistence type="inferred from homology"/>
<protein>
    <recommendedName>
        <fullName evidence="7">Vps72/YL1 C-terminal domain-containing protein</fullName>
    </recommendedName>
</protein>
<evidence type="ECO:0000313" key="6">
    <source>
        <dbReference type="Proteomes" id="UP001306508"/>
    </source>
</evidence>
<organism evidence="5 6">
    <name type="scientific">Arxiozyma heterogenica</name>
    <dbReference type="NCBI Taxonomy" id="278026"/>
    <lineage>
        <taxon>Eukaryota</taxon>
        <taxon>Fungi</taxon>
        <taxon>Dikarya</taxon>
        <taxon>Ascomycota</taxon>
        <taxon>Saccharomycotina</taxon>
        <taxon>Saccharomycetes</taxon>
        <taxon>Saccharomycetales</taxon>
        <taxon>Saccharomycetaceae</taxon>
        <taxon>Arxiozyma</taxon>
    </lineage>
</organism>
<accession>A0AAN7WQ56</accession>
<feature type="region of interest" description="Disordered" evidence="2">
    <location>
        <begin position="128"/>
        <end position="156"/>
    </location>
</feature>
<comment type="caution">
    <text evidence="5">The sequence shown here is derived from an EMBL/GenBank/DDBJ whole genome shotgun (WGS) entry which is preliminary data.</text>
</comment>
<name>A0AAN7WQ56_9SACH</name>
<feature type="region of interest" description="Disordered" evidence="2">
    <location>
        <begin position="336"/>
        <end position="387"/>
    </location>
</feature>
<dbReference type="InterPro" id="IPR013272">
    <property type="entry name" value="Vps72/YL1_C"/>
</dbReference>
<dbReference type="Pfam" id="PF05764">
    <property type="entry name" value="YL1"/>
    <property type="match status" value="1"/>
</dbReference>
<feature type="region of interest" description="Disordered" evidence="2">
    <location>
        <begin position="537"/>
        <end position="557"/>
    </location>
</feature>
<evidence type="ECO:0008006" key="7">
    <source>
        <dbReference type="Google" id="ProtNLM"/>
    </source>
</evidence>
<gene>
    <name evidence="5" type="ORF">RI543_000104</name>
</gene>
<feature type="compositionally biased region" description="Basic residues" evidence="2">
    <location>
        <begin position="336"/>
        <end position="348"/>
    </location>
</feature>
<dbReference type="InterPro" id="IPR046757">
    <property type="entry name" value="YL1_N"/>
</dbReference>
<feature type="compositionally biased region" description="Acidic residues" evidence="2">
    <location>
        <begin position="131"/>
        <end position="142"/>
    </location>
</feature>
<feature type="domain" description="Vps72/YL1 N-terminal" evidence="3">
    <location>
        <begin position="16"/>
        <end position="311"/>
    </location>
</feature>
<dbReference type="PANTHER" id="PTHR13275">
    <property type="entry name" value="YL-1 PROTEIN TRANSCRIPTION FACTOR-LIKE 1"/>
    <property type="match status" value="1"/>
</dbReference>
<feature type="compositionally biased region" description="Basic and acidic residues" evidence="2">
    <location>
        <begin position="143"/>
        <end position="154"/>
    </location>
</feature>
<dbReference type="GO" id="GO:0005634">
    <property type="term" value="C:nucleus"/>
    <property type="evidence" value="ECO:0007669"/>
    <property type="project" value="TreeGrafter"/>
</dbReference>
<evidence type="ECO:0000259" key="4">
    <source>
        <dbReference type="Pfam" id="PF08265"/>
    </source>
</evidence>
<feature type="domain" description="Vps72/YL1 C-terminal" evidence="4">
    <location>
        <begin position="703"/>
        <end position="730"/>
    </location>
</feature>
<dbReference type="Proteomes" id="UP001306508">
    <property type="component" value="Unassembled WGS sequence"/>
</dbReference>
<evidence type="ECO:0000313" key="5">
    <source>
        <dbReference type="EMBL" id="KAK5782178.1"/>
    </source>
</evidence>
<reference evidence="6" key="1">
    <citation type="submission" date="2023-07" db="EMBL/GenBank/DDBJ databases">
        <title>A draft genome of Kazachstania heterogenica Y-27499.</title>
        <authorList>
            <person name="Donic C."/>
            <person name="Kralova J.S."/>
            <person name="Fidel L."/>
            <person name="Ben-Dor S."/>
            <person name="Jung S."/>
        </authorList>
    </citation>
    <scope>NUCLEOTIDE SEQUENCE [LARGE SCALE GENOMIC DNA]</scope>
    <source>
        <strain evidence="6">Y27499</strain>
    </source>
</reference>
<evidence type="ECO:0000256" key="1">
    <source>
        <dbReference type="ARBA" id="ARBA00006832"/>
    </source>
</evidence>
<comment type="similarity">
    <text evidence="1">Belongs to the VPS72/YL1 family.</text>
</comment>
<evidence type="ECO:0000256" key="2">
    <source>
        <dbReference type="SAM" id="MobiDB-lite"/>
    </source>
</evidence>
<dbReference type="PANTHER" id="PTHR13275:SF4">
    <property type="entry name" value="VACUOLAR PROTEIN SORTING-ASSOCIATED PROTEIN 72 HOMOLOG"/>
    <property type="match status" value="1"/>
</dbReference>